<comment type="caution">
    <text evidence="4">The sequence shown here is derived from an EMBL/GenBank/DDBJ whole genome shotgun (WGS) entry which is preliminary data.</text>
</comment>
<dbReference type="Proteomes" id="UP001150217">
    <property type="component" value="Unassembled WGS sequence"/>
</dbReference>
<protein>
    <recommendedName>
        <fullName evidence="3">Nephrocystin 3-like N-terminal domain-containing protein</fullName>
    </recommendedName>
</protein>
<feature type="domain" description="Nephrocystin 3-like N-terminal" evidence="3">
    <location>
        <begin position="82"/>
        <end position="242"/>
    </location>
</feature>
<dbReference type="SUPFAM" id="SSF52540">
    <property type="entry name" value="P-loop containing nucleoside triphosphate hydrolases"/>
    <property type="match status" value="1"/>
</dbReference>
<feature type="region of interest" description="Disordered" evidence="2">
    <location>
        <begin position="806"/>
        <end position="833"/>
    </location>
</feature>
<keyword evidence="1" id="KW-0677">Repeat</keyword>
<dbReference type="InterPro" id="IPR056884">
    <property type="entry name" value="NPHP3-like_N"/>
</dbReference>
<dbReference type="EMBL" id="JANVFT010000044">
    <property type="protein sequence ID" value="KAJ4489261.1"/>
    <property type="molecule type" value="Genomic_DNA"/>
</dbReference>
<reference evidence="4" key="1">
    <citation type="submission" date="2022-08" db="EMBL/GenBank/DDBJ databases">
        <title>A Global Phylogenomic Analysis of the Shiitake Genus Lentinula.</title>
        <authorList>
            <consortium name="DOE Joint Genome Institute"/>
            <person name="Sierra-Patev S."/>
            <person name="Min B."/>
            <person name="Naranjo-Ortiz M."/>
            <person name="Looney B."/>
            <person name="Konkel Z."/>
            <person name="Slot J.C."/>
            <person name="Sakamoto Y."/>
            <person name="Steenwyk J.L."/>
            <person name="Rokas A."/>
            <person name="Carro J."/>
            <person name="Camarero S."/>
            <person name="Ferreira P."/>
            <person name="Molpeceres G."/>
            <person name="Ruiz-Duenas F.J."/>
            <person name="Serrano A."/>
            <person name="Henrissat B."/>
            <person name="Drula E."/>
            <person name="Hughes K.W."/>
            <person name="Mata J.L."/>
            <person name="Ishikawa N.K."/>
            <person name="Vargas-Isla R."/>
            <person name="Ushijima S."/>
            <person name="Smith C.A."/>
            <person name="Ahrendt S."/>
            <person name="Andreopoulos W."/>
            <person name="He G."/>
            <person name="Labutti K."/>
            <person name="Lipzen A."/>
            <person name="Ng V."/>
            <person name="Riley R."/>
            <person name="Sandor L."/>
            <person name="Barry K."/>
            <person name="Martinez A.T."/>
            <person name="Xiao Y."/>
            <person name="Gibbons J.G."/>
            <person name="Terashima K."/>
            <person name="Grigoriev I.V."/>
            <person name="Hibbett D.S."/>
        </authorList>
    </citation>
    <scope>NUCLEOTIDE SEQUENCE</scope>
    <source>
        <strain evidence="4">RHP3577 ss4</strain>
    </source>
</reference>
<sequence length="833" mass="93898">MDSPNQITIATPMFENAKEFMIENSVFNSVGRDLIFNISHTDQFRGLHRLYKSASTSAMYNSETQYPPARCHEGTREAVLSRLSQWIADPKQESQICWLYGSAGVGKSSVAQTVAAQFAHEGKLAATFFFWRDDPTRNSVRCLISTLVLQLANAIPRLRTAINAVVESNIMILDAPLEDQFRELILQPFQSLDDSEESSPLLVILDGLDECIDGRSQERVLLSIARGLVSGGIPLVFLVTSRPEPRIKNVFETLAHICIRIALEDSDEDIRKYLSDGFAQIYSRRSTTMYQVHQPWPTPKQLDELVYKASGQFIFASTVLQFVDDDYSLPSERLRIALGLTDREGVHNIVGVPFFEELECASSDRPFGELDRLYQGILSANPNPEQLVRIIGSIVVFHDIMTPTTKMLEELLALQPGAVSATLSGMHSLLKTTPDSTHVAPHLFPIEFAHKSFSDFLLDSNRAGRFFIDRPAHHNYLTRRCLKLMREKSLSPSFAGRMQAWGLRPLVRLKPFTYALGQELVYHCNWAYHCISAITTPELMFELRATDIYAYANRLLMLGPDLYQTAWKSIAQVGVFIGEVNRVKRWAEINQNPPKDLIQRFQNFSLGFYVSAVGTCHDRNRQLATLGNLLAFNAVIPDIDLGFDLYTSEKVFCQIIGCDESQLADLRHICPLRISAESKSSPQSITNYSNGFSSPGTQSTHTVFVDLANCHATLAARCIERLIHDNDSFLYAERYWCKHLTRACPRHDLMVSLEECIRNGRLDNDPESVNEVFKWLKELPSEGHSSTSRILMTTLGNILHPASLEIKESQSKSSSDSDAESSEDVFFDCDEYE</sequence>
<dbReference type="Gene3D" id="3.40.50.300">
    <property type="entry name" value="P-loop containing nucleotide triphosphate hydrolases"/>
    <property type="match status" value="1"/>
</dbReference>
<gene>
    <name evidence="4" type="ORF">C8R41DRAFT_393882</name>
</gene>
<feature type="compositionally biased region" description="Acidic residues" evidence="2">
    <location>
        <begin position="817"/>
        <end position="833"/>
    </location>
</feature>
<dbReference type="InterPro" id="IPR027417">
    <property type="entry name" value="P-loop_NTPase"/>
</dbReference>
<evidence type="ECO:0000313" key="5">
    <source>
        <dbReference type="Proteomes" id="UP001150217"/>
    </source>
</evidence>
<organism evidence="4 5">
    <name type="scientific">Lentinula lateritia</name>
    <dbReference type="NCBI Taxonomy" id="40482"/>
    <lineage>
        <taxon>Eukaryota</taxon>
        <taxon>Fungi</taxon>
        <taxon>Dikarya</taxon>
        <taxon>Basidiomycota</taxon>
        <taxon>Agaricomycotina</taxon>
        <taxon>Agaricomycetes</taxon>
        <taxon>Agaricomycetidae</taxon>
        <taxon>Agaricales</taxon>
        <taxon>Marasmiineae</taxon>
        <taxon>Omphalotaceae</taxon>
        <taxon>Lentinula</taxon>
    </lineage>
</organism>
<accession>A0ABQ8VHB2</accession>
<proteinExistence type="predicted"/>
<evidence type="ECO:0000256" key="2">
    <source>
        <dbReference type="SAM" id="MobiDB-lite"/>
    </source>
</evidence>
<dbReference type="PANTHER" id="PTHR10039">
    <property type="entry name" value="AMELOGENIN"/>
    <property type="match status" value="1"/>
</dbReference>
<evidence type="ECO:0000256" key="1">
    <source>
        <dbReference type="ARBA" id="ARBA00022737"/>
    </source>
</evidence>
<evidence type="ECO:0000313" key="4">
    <source>
        <dbReference type="EMBL" id="KAJ4489261.1"/>
    </source>
</evidence>
<evidence type="ECO:0000259" key="3">
    <source>
        <dbReference type="Pfam" id="PF24883"/>
    </source>
</evidence>
<name>A0ABQ8VHB2_9AGAR</name>
<dbReference type="PANTHER" id="PTHR10039:SF17">
    <property type="entry name" value="FUNGAL STAND N-TERMINAL GOODBYE DOMAIN-CONTAINING PROTEIN-RELATED"/>
    <property type="match status" value="1"/>
</dbReference>
<keyword evidence="5" id="KW-1185">Reference proteome</keyword>
<dbReference type="Pfam" id="PF24883">
    <property type="entry name" value="NPHP3_N"/>
    <property type="match status" value="1"/>
</dbReference>